<comment type="caution">
    <text evidence="3">The sequence shown here is derived from an EMBL/GenBank/DDBJ whole genome shotgun (WGS) entry which is preliminary data.</text>
</comment>
<evidence type="ECO:0000256" key="1">
    <source>
        <dbReference type="ARBA" id="ARBA00023157"/>
    </source>
</evidence>
<name>A0A443QP80_9ACAR</name>
<proteinExistence type="predicted"/>
<gene>
    <name evidence="3" type="ORF">B4U80_02875</name>
</gene>
<sequence>MGVTKIESREQLKSQLLDAGNNLVVIYFYAEWNFLSISWLPKIENISSEFADSVTFLKINVDECAEVAEDYEVTSMPNFVFIKASQIVEKYLGNNEKRVKKLVQKYK</sequence>
<dbReference type="PANTHER" id="PTHR46115">
    <property type="entry name" value="THIOREDOXIN-LIKE PROTEIN 1"/>
    <property type="match status" value="1"/>
</dbReference>
<evidence type="ECO:0000313" key="3">
    <source>
        <dbReference type="EMBL" id="RWS04830.1"/>
    </source>
</evidence>
<dbReference type="VEuPathDB" id="VectorBase:LDEU014247"/>
<accession>A0A443QP80</accession>
<dbReference type="SUPFAM" id="SSF52833">
    <property type="entry name" value="Thioredoxin-like"/>
    <property type="match status" value="1"/>
</dbReference>
<keyword evidence="1" id="KW-1015">Disulfide bond</keyword>
<dbReference type="AlphaFoldDB" id="A0A443QP80"/>
<dbReference type="OrthoDB" id="2121326at2759"/>
<keyword evidence="4" id="KW-1185">Reference proteome</keyword>
<reference evidence="3 4" key="1">
    <citation type="journal article" date="2018" name="Gigascience">
        <title>Genomes of trombidid mites reveal novel predicted allergens and laterally-transferred genes associated with secondary metabolism.</title>
        <authorList>
            <person name="Dong X."/>
            <person name="Chaisiri K."/>
            <person name="Xia D."/>
            <person name="Armstrong S.D."/>
            <person name="Fang Y."/>
            <person name="Donnelly M.J."/>
            <person name="Kadowaki T."/>
            <person name="McGarry J.W."/>
            <person name="Darby A.C."/>
            <person name="Makepeace B.L."/>
        </authorList>
    </citation>
    <scope>NUCLEOTIDE SEQUENCE [LARGE SCALE GENOMIC DNA]</scope>
    <source>
        <strain evidence="3">UoL-UT</strain>
    </source>
</reference>
<evidence type="ECO:0000313" key="4">
    <source>
        <dbReference type="Proteomes" id="UP000288716"/>
    </source>
</evidence>
<dbReference type="InterPro" id="IPR013766">
    <property type="entry name" value="Thioredoxin_domain"/>
</dbReference>
<feature type="domain" description="Thioredoxin" evidence="2">
    <location>
        <begin position="8"/>
        <end position="101"/>
    </location>
</feature>
<protein>
    <submittedName>
        <fullName evidence="3">Thioredoxin-2-like protein</fullName>
    </submittedName>
</protein>
<dbReference type="EMBL" id="NCKV01053352">
    <property type="protein sequence ID" value="RWS04830.1"/>
    <property type="molecule type" value="Genomic_DNA"/>
</dbReference>
<evidence type="ECO:0000259" key="2">
    <source>
        <dbReference type="Pfam" id="PF00085"/>
    </source>
</evidence>
<dbReference type="Pfam" id="PF00085">
    <property type="entry name" value="Thioredoxin"/>
    <property type="match status" value="1"/>
</dbReference>
<dbReference type="CDD" id="cd02947">
    <property type="entry name" value="TRX_family"/>
    <property type="match status" value="1"/>
</dbReference>
<dbReference type="InterPro" id="IPR036249">
    <property type="entry name" value="Thioredoxin-like_sf"/>
</dbReference>
<dbReference type="STRING" id="299467.A0A443QP80"/>
<organism evidence="3 4">
    <name type="scientific">Leptotrombidium deliense</name>
    <dbReference type="NCBI Taxonomy" id="299467"/>
    <lineage>
        <taxon>Eukaryota</taxon>
        <taxon>Metazoa</taxon>
        <taxon>Ecdysozoa</taxon>
        <taxon>Arthropoda</taxon>
        <taxon>Chelicerata</taxon>
        <taxon>Arachnida</taxon>
        <taxon>Acari</taxon>
        <taxon>Acariformes</taxon>
        <taxon>Trombidiformes</taxon>
        <taxon>Prostigmata</taxon>
        <taxon>Anystina</taxon>
        <taxon>Parasitengona</taxon>
        <taxon>Trombiculoidea</taxon>
        <taxon>Trombiculidae</taxon>
        <taxon>Leptotrombidium</taxon>
    </lineage>
</organism>
<dbReference type="Proteomes" id="UP000288716">
    <property type="component" value="Unassembled WGS sequence"/>
</dbReference>
<dbReference type="Gene3D" id="3.40.30.10">
    <property type="entry name" value="Glutaredoxin"/>
    <property type="match status" value="1"/>
</dbReference>